<dbReference type="InterPro" id="IPR002528">
    <property type="entry name" value="MATE_fam"/>
</dbReference>
<sequence length="476" mass="51791">MSTVPDTTDLTRRPIPEVIKQVAVPASIGFFFHTMFNVVDTMWAGRIDTEAVAALSLSLPVYFIITSLSSGIGTGATALMGAALGAKRKNEAALVAVQMLGFGVIVSAFLAWFGLTFSPAIFSWLGAEGEYLATCLAYMNPIFACNIVTVFLYLFNAILQAQGDTKSFRNVLIFTALLNVVLDPWFIYGGFGLPAMGLAGVAWATVILQGLGACYLLFKARKTGLLVTDKGGNFIPRPKIYGEIAHQGFPASLNYMTIALGFFVIFRFVSKFGPEASAAYGVATRIDQIVLLPTIGLNVASLTITAQNYGAEKIARIRENVRKCLIYGATILIPLSIPLFLFAEPLMALFTDDPAVIAIGAEYLRIDAFTLYGYVVIFVSTSALQGMKRPMFAIWIGLLRQVIAPWILFTLFIKVMGYGTISLWLSIAAIVWTSAIIAFFFARRTLHKVQWELENEGELSKPASDEAAPLGADIRK</sequence>
<dbReference type="InterPro" id="IPR052031">
    <property type="entry name" value="Membrane_Transporter-Flippase"/>
</dbReference>
<keyword evidence="9" id="KW-1185">Reference proteome</keyword>
<protein>
    <submittedName>
        <fullName evidence="8">Multidrug export protein MepA</fullName>
    </submittedName>
</protein>
<feature type="transmembrane region" description="Helical" evidence="7">
    <location>
        <begin position="289"/>
        <end position="312"/>
    </location>
</feature>
<evidence type="ECO:0000256" key="2">
    <source>
        <dbReference type="ARBA" id="ARBA00022448"/>
    </source>
</evidence>
<name>A0A2C8FA91_9BACT</name>
<feature type="transmembrane region" description="Helical" evidence="7">
    <location>
        <begin position="59"/>
        <end position="80"/>
    </location>
</feature>
<evidence type="ECO:0000313" key="8">
    <source>
        <dbReference type="EMBL" id="SOB59353.1"/>
    </source>
</evidence>
<keyword evidence="5 7" id="KW-1133">Transmembrane helix</keyword>
<dbReference type="RefSeq" id="WP_097012230.1">
    <property type="nucleotide sequence ID" value="NZ_LT907975.1"/>
</dbReference>
<evidence type="ECO:0000256" key="3">
    <source>
        <dbReference type="ARBA" id="ARBA00022475"/>
    </source>
</evidence>
<evidence type="ECO:0000256" key="5">
    <source>
        <dbReference type="ARBA" id="ARBA00022989"/>
    </source>
</evidence>
<feature type="transmembrane region" description="Helical" evidence="7">
    <location>
        <begin position="171"/>
        <end position="191"/>
    </location>
</feature>
<dbReference type="GO" id="GO:0005886">
    <property type="term" value="C:plasma membrane"/>
    <property type="evidence" value="ECO:0007669"/>
    <property type="project" value="UniProtKB-SubCell"/>
</dbReference>
<feature type="transmembrane region" description="Helical" evidence="7">
    <location>
        <begin position="137"/>
        <end position="159"/>
    </location>
</feature>
<feature type="transmembrane region" description="Helical" evidence="7">
    <location>
        <begin position="392"/>
        <end position="415"/>
    </location>
</feature>
<dbReference type="Pfam" id="PF01554">
    <property type="entry name" value="MatE"/>
    <property type="match status" value="2"/>
</dbReference>
<dbReference type="Proteomes" id="UP000219215">
    <property type="component" value="Chromosome DPRO"/>
</dbReference>
<keyword evidence="3" id="KW-1003">Cell membrane</keyword>
<dbReference type="GO" id="GO:0042910">
    <property type="term" value="F:xenobiotic transmembrane transporter activity"/>
    <property type="evidence" value="ECO:0007669"/>
    <property type="project" value="InterPro"/>
</dbReference>
<dbReference type="OrthoDB" id="9805232at2"/>
<dbReference type="NCBIfam" id="TIGR00797">
    <property type="entry name" value="matE"/>
    <property type="match status" value="1"/>
</dbReference>
<feature type="transmembrane region" description="Helical" evidence="7">
    <location>
        <begin position="92"/>
        <end position="117"/>
    </location>
</feature>
<evidence type="ECO:0000313" key="9">
    <source>
        <dbReference type="Proteomes" id="UP000219215"/>
    </source>
</evidence>
<evidence type="ECO:0000256" key="6">
    <source>
        <dbReference type="ARBA" id="ARBA00023136"/>
    </source>
</evidence>
<dbReference type="PIRSF" id="PIRSF006603">
    <property type="entry name" value="DinF"/>
    <property type="match status" value="1"/>
</dbReference>
<feature type="transmembrane region" description="Helical" evidence="7">
    <location>
        <begin position="324"/>
        <end position="343"/>
    </location>
</feature>
<evidence type="ECO:0000256" key="1">
    <source>
        <dbReference type="ARBA" id="ARBA00004651"/>
    </source>
</evidence>
<feature type="transmembrane region" description="Helical" evidence="7">
    <location>
        <begin position="197"/>
        <end position="218"/>
    </location>
</feature>
<feature type="transmembrane region" description="Helical" evidence="7">
    <location>
        <begin position="421"/>
        <end position="442"/>
    </location>
</feature>
<feature type="transmembrane region" description="Helical" evidence="7">
    <location>
        <begin position="249"/>
        <end position="269"/>
    </location>
</feature>
<comment type="subcellular location">
    <subcellularLocation>
        <location evidence="1">Cell membrane</location>
        <topology evidence="1">Multi-pass membrane protein</topology>
    </subcellularLocation>
</comment>
<dbReference type="GO" id="GO:0015297">
    <property type="term" value="F:antiporter activity"/>
    <property type="evidence" value="ECO:0007669"/>
    <property type="project" value="InterPro"/>
</dbReference>
<reference evidence="9" key="1">
    <citation type="submission" date="2017-09" db="EMBL/GenBank/DDBJ databases">
        <authorList>
            <person name="Regsiter A."/>
            <person name="William W."/>
        </authorList>
    </citation>
    <scope>NUCLEOTIDE SEQUENCE [LARGE SCALE GENOMIC DNA]</scope>
    <source>
        <strain evidence="9">500-1</strain>
    </source>
</reference>
<dbReference type="PANTHER" id="PTHR43549:SF3">
    <property type="entry name" value="MULTIDRUG RESISTANCE PROTEIN YPNP-RELATED"/>
    <property type="match status" value="1"/>
</dbReference>
<gene>
    <name evidence="8" type="primary">mepA</name>
    <name evidence="8" type="ORF">DPRO_2445</name>
</gene>
<feature type="transmembrane region" description="Helical" evidence="7">
    <location>
        <begin position="22"/>
        <end position="39"/>
    </location>
</feature>
<dbReference type="CDD" id="cd13145">
    <property type="entry name" value="MATE_like_5"/>
    <property type="match status" value="1"/>
</dbReference>
<feature type="transmembrane region" description="Helical" evidence="7">
    <location>
        <begin position="363"/>
        <end position="380"/>
    </location>
</feature>
<accession>A0A2C8FA91</accession>
<keyword evidence="2" id="KW-0813">Transport</keyword>
<keyword evidence="4 7" id="KW-0812">Transmembrane</keyword>
<dbReference type="AlphaFoldDB" id="A0A2C8FA91"/>
<dbReference type="PANTHER" id="PTHR43549">
    <property type="entry name" value="MULTIDRUG RESISTANCE PROTEIN YPNP-RELATED"/>
    <property type="match status" value="1"/>
</dbReference>
<dbReference type="EMBL" id="LT907975">
    <property type="protein sequence ID" value="SOB59353.1"/>
    <property type="molecule type" value="Genomic_DNA"/>
</dbReference>
<evidence type="ECO:0000256" key="7">
    <source>
        <dbReference type="SAM" id="Phobius"/>
    </source>
</evidence>
<evidence type="ECO:0000256" key="4">
    <source>
        <dbReference type="ARBA" id="ARBA00022692"/>
    </source>
</evidence>
<organism evidence="8 9">
    <name type="scientific">Pseudodesulfovibrio profundus</name>
    <dbReference type="NCBI Taxonomy" id="57320"/>
    <lineage>
        <taxon>Bacteria</taxon>
        <taxon>Pseudomonadati</taxon>
        <taxon>Thermodesulfobacteriota</taxon>
        <taxon>Desulfovibrionia</taxon>
        <taxon>Desulfovibrionales</taxon>
        <taxon>Desulfovibrionaceae</taxon>
    </lineage>
</organism>
<keyword evidence="6 7" id="KW-0472">Membrane</keyword>
<dbReference type="InterPro" id="IPR048279">
    <property type="entry name" value="MdtK-like"/>
</dbReference>
<dbReference type="KEGG" id="pprf:DPRO_2445"/>
<proteinExistence type="predicted"/>